<accession>G0QLE7</accession>
<name>G0QLE7_ICHMU</name>
<evidence type="ECO:0000256" key="2">
    <source>
        <dbReference type="ARBA" id="ARBA00022664"/>
    </source>
</evidence>
<dbReference type="PRINTS" id="PR00315">
    <property type="entry name" value="ELONGATNFCT"/>
</dbReference>
<dbReference type="Pfam" id="PF03764">
    <property type="entry name" value="EFG_IV"/>
    <property type="match status" value="1"/>
</dbReference>
<keyword evidence="5" id="KW-0508">mRNA splicing</keyword>
<dbReference type="InterPro" id="IPR041095">
    <property type="entry name" value="EFG_II"/>
</dbReference>
<evidence type="ECO:0000256" key="1">
    <source>
        <dbReference type="ARBA" id="ARBA00004123"/>
    </source>
</evidence>
<dbReference type="InterPro" id="IPR000640">
    <property type="entry name" value="EFG_V-like"/>
</dbReference>
<evidence type="ECO:0000256" key="5">
    <source>
        <dbReference type="ARBA" id="ARBA00023187"/>
    </source>
</evidence>
<dbReference type="GeneID" id="14910146"/>
<dbReference type="InterPro" id="IPR014721">
    <property type="entry name" value="Ribsml_uS5_D2-typ_fold_subgr"/>
</dbReference>
<sequence>MMSSVIISDQKQTKTTKIQSNKKKMKILINQTIQTQKYKKKKYKKGTKIKIEQQPYMKINNTILKCMKYTLKLKIQSTKKIYKRSKSLFLAPVTTKEFDLCENEIYETTFSTQYMCNLMMNTELIRNVAIVGHLHHGKTGLMDIFAKQTHPNRFLDLNRDYKYTDARKDEQERLISIKSMPMSLVLPDLREKNYLLNILDTPGHPNFSDEVCCALRMCDGIVLVVDAVEGVMLGTERIIKYCVKERIYITVLINKIDRLIMEIKLPPADAYLKIKHTLEEINQIIASAAIGRDDKDNLRISPLLGNVCFGSTKYGFVFSIQSYAEMYGKTYGIKKDIFQKLLWGNYYYNHQTRKFMNKPLKEFNKRVFVEFILEPIYKIVSHVVSKEKDGLKPILSKLGIFLKNQDYKMDINPLLKLVFTKFFGNTGSIVKCDPKGPLVINVVKQYNKQDCMSFDVLGRIISGTLQKGQTVKVLGERYNLEDEEDMTIKEVRKLYILQARYKIELNKISAGNWVLIEGIDQSIQKSATIVNSEKDKIEIFKPIKHNTTPVIKVAIEPLIPSELPKMLEGLRKVSKSYPLLITRVEESGEHILIGTGELYMDCVLHDLRRMYSDIEIKVSDPCVSFCETIVDTSGIKCYADTPNKKNRLTMVASPLDRGLSEDIQKELITLDMDKKLISKFFQEKYDWDILAARNVWSFGPEKQGANILIDDTLPNEVDKNLLWECKESIKQGFQWATREGPLCDEPVRNVKFKLIECSVANDKIYRGGGQLIPTARRTCYSAFLMAQPRLMEPLLHIEIQCTADAVDACLNVLIKRRGHIIQQVAKAGSPLYTLKAVLPAIDSFGFETDLRIHTSGQAFCLSVFDSWELLPGDPLDKNIKVKILEPSQPQELARECMVKTRRRKGLNENVSIVKFFDDQDLLEILKQDKDYKDYI</sequence>
<dbReference type="InterPro" id="IPR035655">
    <property type="entry name" value="U5-116kDa_C"/>
</dbReference>
<dbReference type="Gene3D" id="3.30.230.10">
    <property type="match status" value="1"/>
</dbReference>
<dbReference type="Gene3D" id="3.40.50.300">
    <property type="entry name" value="P-loop containing nucleotide triphosphate hydrolases"/>
    <property type="match status" value="1"/>
</dbReference>
<protein>
    <recommendedName>
        <fullName evidence="7">Tr-type G domain-containing protein</fullName>
    </recommendedName>
</protein>
<dbReference type="InterPro" id="IPR009000">
    <property type="entry name" value="Transl_B-barrel_sf"/>
</dbReference>
<keyword evidence="4" id="KW-0342">GTP-binding</keyword>
<dbReference type="PANTHER" id="PTHR42908">
    <property type="entry name" value="TRANSLATION ELONGATION FACTOR-RELATED"/>
    <property type="match status" value="1"/>
</dbReference>
<dbReference type="FunFam" id="3.30.70.240:FF:000004">
    <property type="entry name" value="116 kDa U5 small nuclear ribonucleoprotein"/>
    <property type="match status" value="1"/>
</dbReference>
<dbReference type="AlphaFoldDB" id="G0QLE7"/>
<dbReference type="Proteomes" id="UP000008983">
    <property type="component" value="Unassembled WGS sequence"/>
</dbReference>
<dbReference type="Pfam" id="PF00009">
    <property type="entry name" value="GTP_EFTU"/>
    <property type="match status" value="1"/>
</dbReference>
<dbReference type="Pfam" id="PF00679">
    <property type="entry name" value="EFG_C"/>
    <property type="match status" value="1"/>
</dbReference>
<proteinExistence type="predicted"/>
<dbReference type="GO" id="GO:0005525">
    <property type="term" value="F:GTP binding"/>
    <property type="evidence" value="ECO:0007669"/>
    <property type="project" value="UniProtKB-KW"/>
</dbReference>
<dbReference type="Gene3D" id="2.40.30.10">
    <property type="entry name" value="Translation factors"/>
    <property type="match status" value="1"/>
</dbReference>
<keyword evidence="6" id="KW-0539">Nucleus</keyword>
<dbReference type="Gene3D" id="3.90.1430.10">
    <property type="entry name" value="Yeast translation eEF2 (G' domain)"/>
    <property type="match status" value="1"/>
</dbReference>
<dbReference type="GO" id="GO:0005829">
    <property type="term" value="C:cytosol"/>
    <property type="evidence" value="ECO:0007669"/>
    <property type="project" value="TreeGrafter"/>
</dbReference>
<dbReference type="GO" id="GO:0030623">
    <property type="term" value="F:U5 snRNA binding"/>
    <property type="evidence" value="ECO:0007669"/>
    <property type="project" value="TreeGrafter"/>
</dbReference>
<dbReference type="CDD" id="cd04098">
    <property type="entry name" value="eEF2_C_snRNP"/>
    <property type="match status" value="1"/>
</dbReference>
<dbReference type="SUPFAM" id="SSF54211">
    <property type="entry name" value="Ribosomal protein S5 domain 2-like"/>
    <property type="match status" value="1"/>
</dbReference>
<dbReference type="InterPro" id="IPR020568">
    <property type="entry name" value="Ribosomal_Su5_D2-typ_SF"/>
</dbReference>
<dbReference type="Pfam" id="PF14492">
    <property type="entry name" value="EFG_III"/>
    <property type="match status" value="1"/>
</dbReference>
<feature type="domain" description="Tr-type G" evidence="7">
    <location>
        <begin position="123"/>
        <end position="406"/>
    </location>
</feature>
<keyword evidence="9" id="KW-1185">Reference proteome</keyword>
<dbReference type="SUPFAM" id="SSF52540">
    <property type="entry name" value="P-loop containing nucleoside triphosphate hydrolases"/>
    <property type="match status" value="1"/>
</dbReference>
<dbReference type="Gene3D" id="3.30.70.240">
    <property type="match status" value="1"/>
</dbReference>
<organism evidence="8 9">
    <name type="scientific">Ichthyophthirius multifiliis</name>
    <name type="common">White spot disease agent</name>
    <name type="synonym">Ich</name>
    <dbReference type="NCBI Taxonomy" id="5932"/>
    <lineage>
        <taxon>Eukaryota</taxon>
        <taxon>Sar</taxon>
        <taxon>Alveolata</taxon>
        <taxon>Ciliophora</taxon>
        <taxon>Intramacronucleata</taxon>
        <taxon>Oligohymenophorea</taxon>
        <taxon>Hymenostomatida</taxon>
        <taxon>Ophryoglenina</taxon>
        <taxon>Ichthyophthirius</taxon>
    </lineage>
</organism>
<dbReference type="CDD" id="cd01683">
    <property type="entry name" value="EF2_IV_snRNP"/>
    <property type="match status" value="1"/>
</dbReference>
<dbReference type="CDD" id="cd04090">
    <property type="entry name" value="EF2_II_snRNP"/>
    <property type="match status" value="1"/>
</dbReference>
<dbReference type="Gene3D" id="3.30.70.870">
    <property type="entry name" value="Elongation Factor G (Translational Gtpase), domain 3"/>
    <property type="match status" value="1"/>
</dbReference>
<evidence type="ECO:0000256" key="4">
    <source>
        <dbReference type="ARBA" id="ARBA00023134"/>
    </source>
</evidence>
<dbReference type="OMA" id="YIFRPIR"/>
<dbReference type="OrthoDB" id="364892at2759"/>
<keyword evidence="2" id="KW-0507">mRNA processing</keyword>
<dbReference type="InterPro" id="IPR004161">
    <property type="entry name" value="EFTu-like_2"/>
</dbReference>
<dbReference type="EMBL" id="GL983251">
    <property type="protein sequence ID" value="EGR33958.1"/>
    <property type="molecule type" value="Genomic_DNA"/>
</dbReference>
<dbReference type="InterPro" id="IPR044121">
    <property type="entry name" value="Snu114_GTP-bd"/>
</dbReference>
<dbReference type="SMART" id="SM00838">
    <property type="entry name" value="EFG_C"/>
    <property type="match status" value="1"/>
</dbReference>
<dbReference type="FunFam" id="3.30.230.10:FF:000009">
    <property type="entry name" value="116 kDa U5 small nuclear ribonucleoprotein component"/>
    <property type="match status" value="1"/>
</dbReference>
<dbReference type="STRING" id="857967.G0QLE7"/>
<dbReference type="SUPFAM" id="SSF54980">
    <property type="entry name" value="EF-G C-terminal domain-like"/>
    <property type="match status" value="2"/>
</dbReference>
<dbReference type="GO" id="GO:0046540">
    <property type="term" value="C:U4/U6 x U5 tri-snRNP complex"/>
    <property type="evidence" value="ECO:0007669"/>
    <property type="project" value="TreeGrafter"/>
</dbReference>
<dbReference type="GO" id="GO:0003924">
    <property type="term" value="F:GTPase activity"/>
    <property type="evidence" value="ECO:0007669"/>
    <property type="project" value="InterPro"/>
</dbReference>
<dbReference type="InterPro" id="IPR027417">
    <property type="entry name" value="P-loop_NTPase"/>
</dbReference>
<reference evidence="8 9" key="1">
    <citation type="submission" date="2011-07" db="EMBL/GenBank/DDBJ databases">
        <authorList>
            <person name="Coyne R."/>
            <person name="Brami D."/>
            <person name="Johnson J."/>
            <person name="Hostetler J."/>
            <person name="Hannick L."/>
            <person name="Clark T."/>
            <person name="Cassidy-Hanley D."/>
            <person name="Inman J."/>
        </authorList>
    </citation>
    <scope>NUCLEOTIDE SEQUENCE [LARGE SCALE GENOMIC DNA]</scope>
    <source>
        <strain evidence="8 9">G5</strain>
    </source>
</reference>
<dbReference type="FunFam" id="2.40.30.10:FF:000029">
    <property type="entry name" value="116 kDa U5 small nuclear ribonucleoprotein component"/>
    <property type="match status" value="1"/>
</dbReference>
<dbReference type="InterPro" id="IPR005517">
    <property type="entry name" value="Transl_elong_EFG/EF2_IV"/>
</dbReference>
<dbReference type="eggNOG" id="KOG0468">
    <property type="taxonomic scope" value="Eukaryota"/>
</dbReference>
<comment type="subcellular location">
    <subcellularLocation>
        <location evidence="1">Nucleus</location>
    </subcellularLocation>
</comment>
<dbReference type="FunFam" id="3.40.50.300:FF:000646">
    <property type="entry name" value="U5 small nuclear ribonucleoprotein component"/>
    <property type="match status" value="1"/>
</dbReference>
<dbReference type="CDD" id="cd16264">
    <property type="entry name" value="snRNP_III"/>
    <property type="match status" value="1"/>
</dbReference>
<evidence type="ECO:0000259" key="7">
    <source>
        <dbReference type="PROSITE" id="PS51722"/>
    </source>
</evidence>
<dbReference type="InterPro" id="IPR005225">
    <property type="entry name" value="Small_GTP-bd"/>
</dbReference>
<dbReference type="FunFam" id="3.30.70.870:FF:000002">
    <property type="entry name" value="Translation elongation factor 2"/>
    <property type="match status" value="1"/>
</dbReference>
<evidence type="ECO:0000256" key="6">
    <source>
        <dbReference type="ARBA" id="ARBA00023242"/>
    </source>
</evidence>
<dbReference type="GO" id="GO:0071007">
    <property type="term" value="C:U2-type catalytic step 2 spliceosome"/>
    <property type="evidence" value="ECO:0007669"/>
    <property type="project" value="TreeGrafter"/>
</dbReference>
<dbReference type="PANTHER" id="PTHR42908:SF6">
    <property type="entry name" value="116 KDA U5 SMALL NUCLEAR RIBONUCLEOPROTEIN COMPONENT"/>
    <property type="match status" value="1"/>
</dbReference>
<dbReference type="InterPro" id="IPR035647">
    <property type="entry name" value="EFG_III/V"/>
</dbReference>
<dbReference type="NCBIfam" id="TIGR00231">
    <property type="entry name" value="small_GTP"/>
    <property type="match status" value="1"/>
</dbReference>
<dbReference type="PROSITE" id="PS51722">
    <property type="entry name" value="G_TR_2"/>
    <property type="match status" value="1"/>
</dbReference>
<gene>
    <name evidence="8" type="ORF">IMG5_029560</name>
</gene>
<evidence type="ECO:0000256" key="3">
    <source>
        <dbReference type="ARBA" id="ARBA00022741"/>
    </source>
</evidence>
<keyword evidence="3" id="KW-0547">Nucleotide-binding</keyword>
<dbReference type="SUPFAM" id="SSF50447">
    <property type="entry name" value="Translation proteins"/>
    <property type="match status" value="1"/>
</dbReference>
<dbReference type="InterPro" id="IPR000795">
    <property type="entry name" value="T_Tr_GTP-bd_dom"/>
</dbReference>
<dbReference type="SMART" id="SM00889">
    <property type="entry name" value="EFG_IV"/>
    <property type="match status" value="1"/>
</dbReference>
<evidence type="ECO:0000313" key="9">
    <source>
        <dbReference type="Proteomes" id="UP000008983"/>
    </source>
</evidence>
<dbReference type="Pfam" id="PF03144">
    <property type="entry name" value="GTP_EFTU_D2"/>
    <property type="match status" value="1"/>
</dbReference>
<evidence type="ECO:0000313" key="8">
    <source>
        <dbReference type="EMBL" id="EGR33958.1"/>
    </source>
</evidence>
<dbReference type="FunCoup" id="G0QLE7">
    <property type="interactions" value="627"/>
</dbReference>
<dbReference type="FunFam" id="3.90.1430.10:FF:000003">
    <property type="entry name" value="Elongation factor 2"/>
    <property type="match status" value="1"/>
</dbReference>
<dbReference type="CDD" id="cd04167">
    <property type="entry name" value="Snu114p"/>
    <property type="match status" value="1"/>
</dbReference>
<dbReference type="RefSeq" id="XP_004039262.1">
    <property type="nucleotide sequence ID" value="XM_004039214.1"/>
</dbReference>
<dbReference type="GO" id="GO:0000398">
    <property type="term" value="P:mRNA splicing, via spliceosome"/>
    <property type="evidence" value="ECO:0007669"/>
    <property type="project" value="TreeGrafter"/>
</dbReference>
<dbReference type="InParanoid" id="G0QLE7"/>